<dbReference type="RefSeq" id="WP_174879784.1">
    <property type="nucleotide sequence ID" value="NZ_CADEPK010000060.1"/>
</dbReference>
<dbReference type="Pfam" id="PF01022">
    <property type="entry name" value="HTH_5"/>
    <property type="match status" value="1"/>
</dbReference>
<dbReference type="SUPFAM" id="SSF46785">
    <property type="entry name" value="Winged helix' DNA-binding domain"/>
    <property type="match status" value="1"/>
</dbReference>
<dbReference type="GO" id="GO:0003677">
    <property type="term" value="F:DNA binding"/>
    <property type="evidence" value="ECO:0007669"/>
    <property type="project" value="UniProtKB-KW"/>
</dbReference>
<sequence>MKPMLTLTEFSQIKALSDPFRAEIMMRLMEKPYTGQQLSEYFGMSRAKIHYHLKDLEKNGLIEIVHTEEKNGIIQKFYQSVASGFTPAENLLPHQDVGEYSRQMFLQMNDRTRRHILSAPEESFIMEKASEDPSQWNFVGSIWEISATKEQFKKWVNKYFDLMEELIDLAKDAEKNPDSNVYFISTTALQIDEPSMQRYKKEEKNPD</sequence>
<dbReference type="CDD" id="cd00090">
    <property type="entry name" value="HTH_ARSR"/>
    <property type="match status" value="1"/>
</dbReference>
<dbReference type="PANTHER" id="PTHR38600:SF2">
    <property type="entry name" value="SLL0088 PROTEIN"/>
    <property type="match status" value="1"/>
</dbReference>
<evidence type="ECO:0000313" key="3">
    <source>
        <dbReference type="EMBL" id="MDQ0228226.1"/>
    </source>
</evidence>
<organism evidence="3 4">
    <name type="scientific">Metabacillus niabensis</name>
    <dbReference type="NCBI Taxonomy" id="324854"/>
    <lineage>
        <taxon>Bacteria</taxon>
        <taxon>Bacillati</taxon>
        <taxon>Bacillota</taxon>
        <taxon>Bacilli</taxon>
        <taxon>Bacillales</taxon>
        <taxon>Bacillaceae</taxon>
        <taxon>Metabacillus</taxon>
    </lineage>
</organism>
<keyword evidence="1 3" id="KW-0238">DNA-binding</keyword>
<dbReference type="Gene3D" id="1.10.10.10">
    <property type="entry name" value="Winged helix-like DNA-binding domain superfamily/Winged helix DNA-binding domain"/>
    <property type="match status" value="1"/>
</dbReference>
<proteinExistence type="predicted"/>
<accession>A0ABT9Z7I8</accession>
<evidence type="ECO:0000259" key="2">
    <source>
        <dbReference type="SMART" id="SM00418"/>
    </source>
</evidence>
<feature type="domain" description="HTH arsR-type" evidence="2">
    <location>
        <begin position="9"/>
        <end position="122"/>
    </location>
</feature>
<comment type="caution">
    <text evidence="3">The sequence shown here is derived from an EMBL/GenBank/DDBJ whole genome shotgun (WGS) entry which is preliminary data.</text>
</comment>
<evidence type="ECO:0000313" key="4">
    <source>
        <dbReference type="Proteomes" id="UP001232245"/>
    </source>
</evidence>
<dbReference type="InterPro" id="IPR011991">
    <property type="entry name" value="ArsR-like_HTH"/>
</dbReference>
<reference evidence="3 4" key="1">
    <citation type="submission" date="2023-07" db="EMBL/GenBank/DDBJ databases">
        <title>Genomic Encyclopedia of Type Strains, Phase IV (KMG-IV): sequencing the most valuable type-strain genomes for metagenomic binning, comparative biology and taxonomic classification.</title>
        <authorList>
            <person name="Goeker M."/>
        </authorList>
    </citation>
    <scope>NUCLEOTIDE SEQUENCE [LARGE SCALE GENOMIC DNA]</scope>
    <source>
        <strain evidence="3 4">DSM 17723</strain>
    </source>
</reference>
<gene>
    <name evidence="3" type="ORF">J2S02_004606</name>
</gene>
<dbReference type="PANTHER" id="PTHR38600">
    <property type="entry name" value="TRANSCRIPTIONAL REGULATORY PROTEIN"/>
    <property type="match status" value="1"/>
</dbReference>
<dbReference type="SMART" id="SM00418">
    <property type="entry name" value="HTH_ARSR"/>
    <property type="match status" value="1"/>
</dbReference>
<protein>
    <submittedName>
        <fullName evidence="3">DNA-binding transcriptional ArsR family regulator</fullName>
    </submittedName>
</protein>
<dbReference type="PRINTS" id="PR00778">
    <property type="entry name" value="HTHARSR"/>
</dbReference>
<dbReference type="InterPro" id="IPR036388">
    <property type="entry name" value="WH-like_DNA-bd_sf"/>
</dbReference>
<keyword evidence="4" id="KW-1185">Reference proteome</keyword>
<dbReference type="Proteomes" id="UP001232245">
    <property type="component" value="Unassembled WGS sequence"/>
</dbReference>
<evidence type="ECO:0000256" key="1">
    <source>
        <dbReference type="ARBA" id="ARBA00023125"/>
    </source>
</evidence>
<dbReference type="InterPro" id="IPR001845">
    <property type="entry name" value="HTH_ArsR_DNA-bd_dom"/>
</dbReference>
<name>A0ABT9Z7I8_9BACI</name>
<dbReference type="EMBL" id="JAUSTZ010000017">
    <property type="protein sequence ID" value="MDQ0228226.1"/>
    <property type="molecule type" value="Genomic_DNA"/>
</dbReference>
<dbReference type="InterPro" id="IPR036390">
    <property type="entry name" value="WH_DNA-bd_sf"/>
</dbReference>